<sequence length="540" mass="58161">MNVQTQPTRTSVLVVGGSLTGLSSAVFLAWHGVPTLLVERHPDLLMHPRLRGITPRTVEIFRQVGIEQAIKDSSFAGAEFAWRPVRAETMADEHYDAVEDEEDDDVPEDAGAVSPCGFGPIDQDKLELILRSRAVELGADVRFSTELVSFDQDDEGVTAHIRDRRTGETTTVRADYLIACDGWASPIRQHLGISLDGPGPLFHTITAIVDADLRPATRGRKVTVAYLQRPQPFTIMLAHNEEGTRWVFGTGYSPEHEKLEEYTDERVTELVRAAAGLPDLQVTVRPQIPGTQHKIFGFSIGAQVARQYRSGRVFLVGDAAHLVPPTGGFGGNAGIQDAHNLAWKLAAVVRGEAGPSLLDTYHDERRPVGLLTMTQALARFGDRMGPGAETPLLDHAAVSMGYRYQSAAILDPVEGDPVTPAKLRGEPGTRAPHVPIDGGVAGAQSTIDLYGKNAVLLAGPGGSDWVNGATSAAKELGIPLDAYRFGGEIAGEDGPERYGIGTDGAVLIRPDGFVAWRSTGSVADPAREVERVLRTVWCRS</sequence>
<reference evidence="6 7" key="1">
    <citation type="submission" date="2018-08" db="EMBL/GenBank/DDBJ databases">
        <title>Sequencing the genomes of 1000 actinobacteria strains.</title>
        <authorList>
            <person name="Klenk H.-P."/>
        </authorList>
    </citation>
    <scope>NUCLEOTIDE SEQUENCE [LARGE SCALE GENOMIC DNA]</scope>
    <source>
        <strain evidence="6 7">DSM 22891</strain>
    </source>
</reference>
<keyword evidence="4" id="KW-0812">Transmembrane</keyword>
<dbReference type="PANTHER" id="PTHR43004:SF19">
    <property type="entry name" value="BINDING MONOOXYGENASE, PUTATIVE (JCVI)-RELATED"/>
    <property type="match status" value="1"/>
</dbReference>
<dbReference type="InterPro" id="IPR036188">
    <property type="entry name" value="FAD/NAD-bd_sf"/>
</dbReference>
<keyword evidence="4" id="KW-1133">Transmembrane helix</keyword>
<proteinExistence type="predicted"/>
<protein>
    <submittedName>
        <fullName evidence="6">2-polyprenyl-6-methoxyphenol hydroxylase-like FAD-dependent oxidoreductase</fullName>
    </submittedName>
</protein>
<keyword evidence="7" id="KW-1185">Reference proteome</keyword>
<dbReference type="SUPFAM" id="SSF51905">
    <property type="entry name" value="FAD/NAD(P)-binding domain"/>
    <property type="match status" value="1"/>
</dbReference>
<dbReference type="PRINTS" id="PR00420">
    <property type="entry name" value="RNGMNOXGNASE"/>
</dbReference>
<organism evidence="6 7">
    <name type="scientific">Thermasporomyces composti</name>
    <dbReference type="NCBI Taxonomy" id="696763"/>
    <lineage>
        <taxon>Bacteria</taxon>
        <taxon>Bacillati</taxon>
        <taxon>Actinomycetota</taxon>
        <taxon>Actinomycetes</taxon>
        <taxon>Propionibacteriales</taxon>
        <taxon>Nocardioidaceae</taxon>
        <taxon>Thermasporomyces</taxon>
    </lineage>
</organism>
<keyword evidence="3" id="KW-0274">FAD</keyword>
<evidence type="ECO:0000313" key="7">
    <source>
        <dbReference type="Proteomes" id="UP000256485"/>
    </source>
</evidence>
<keyword evidence="2" id="KW-0285">Flavoprotein</keyword>
<dbReference type="Gene3D" id="3.40.30.120">
    <property type="match status" value="1"/>
</dbReference>
<dbReference type="Gene3D" id="3.50.50.60">
    <property type="entry name" value="FAD/NAD(P)-binding domain"/>
    <property type="match status" value="1"/>
</dbReference>
<feature type="transmembrane region" description="Helical" evidence="4">
    <location>
        <begin position="12"/>
        <end position="33"/>
    </location>
</feature>
<dbReference type="EMBL" id="QTUC01000001">
    <property type="protein sequence ID" value="REF37720.1"/>
    <property type="molecule type" value="Genomic_DNA"/>
</dbReference>
<comment type="caution">
    <text evidence="6">The sequence shown here is derived from an EMBL/GenBank/DDBJ whole genome shotgun (WGS) entry which is preliminary data.</text>
</comment>
<dbReference type="InterPro" id="IPR050641">
    <property type="entry name" value="RIFMO-like"/>
</dbReference>
<dbReference type="AlphaFoldDB" id="A0A3D9VC12"/>
<accession>A0A3D9VC12</accession>
<dbReference type="Pfam" id="PF01494">
    <property type="entry name" value="FAD_binding_3"/>
    <property type="match status" value="1"/>
</dbReference>
<dbReference type="GO" id="GO:0016709">
    <property type="term" value="F:oxidoreductase activity, acting on paired donors, with incorporation or reduction of molecular oxygen, NAD(P)H as one donor, and incorporation of one atom of oxygen"/>
    <property type="evidence" value="ECO:0007669"/>
    <property type="project" value="UniProtKB-ARBA"/>
</dbReference>
<dbReference type="RefSeq" id="WP_245941166.1">
    <property type="nucleotide sequence ID" value="NZ_QTUC01000001.1"/>
</dbReference>
<feature type="domain" description="FAD-binding" evidence="5">
    <location>
        <begin position="9"/>
        <end position="372"/>
    </location>
</feature>
<dbReference type="PANTHER" id="PTHR43004">
    <property type="entry name" value="TRK SYSTEM POTASSIUM UPTAKE PROTEIN"/>
    <property type="match status" value="1"/>
</dbReference>
<dbReference type="GO" id="GO:0071949">
    <property type="term" value="F:FAD binding"/>
    <property type="evidence" value="ECO:0007669"/>
    <property type="project" value="InterPro"/>
</dbReference>
<comment type="cofactor">
    <cofactor evidence="1">
        <name>FAD</name>
        <dbReference type="ChEBI" id="CHEBI:57692"/>
    </cofactor>
</comment>
<evidence type="ECO:0000256" key="3">
    <source>
        <dbReference type="ARBA" id="ARBA00022827"/>
    </source>
</evidence>
<evidence type="ECO:0000256" key="4">
    <source>
        <dbReference type="SAM" id="Phobius"/>
    </source>
</evidence>
<gene>
    <name evidence="6" type="ORF">DFJ64_3172</name>
</gene>
<keyword evidence="4" id="KW-0472">Membrane</keyword>
<dbReference type="Gene3D" id="3.30.9.10">
    <property type="entry name" value="D-Amino Acid Oxidase, subunit A, domain 2"/>
    <property type="match status" value="1"/>
</dbReference>
<dbReference type="InterPro" id="IPR002938">
    <property type="entry name" value="FAD-bd"/>
</dbReference>
<evidence type="ECO:0000256" key="2">
    <source>
        <dbReference type="ARBA" id="ARBA00022630"/>
    </source>
</evidence>
<evidence type="ECO:0000313" key="6">
    <source>
        <dbReference type="EMBL" id="REF37720.1"/>
    </source>
</evidence>
<evidence type="ECO:0000259" key="5">
    <source>
        <dbReference type="Pfam" id="PF01494"/>
    </source>
</evidence>
<name>A0A3D9VC12_THECX</name>
<evidence type="ECO:0000256" key="1">
    <source>
        <dbReference type="ARBA" id="ARBA00001974"/>
    </source>
</evidence>
<dbReference type="Proteomes" id="UP000256485">
    <property type="component" value="Unassembled WGS sequence"/>
</dbReference>
<dbReference type="Pfam" id="PF21274">
    <property type="entry name" value="Rng_hyd_C"/>
    <property type="match status" value="1"/>
</dbReference>